<dbReference type="AlphaFoldDB" id="A0A4Z2HVZ3"/>
<comment type="caution">
    <text evidence="2">The sequence shown here is derived from an EMBL/GenBank/DDBJ whole genome shotgun (WGS) entry which is preliminary data.</text>
</comment>
<name>A0A4Z2HVZ3_9TELE</name>
<evidence type="ECO:0000313" key="3">
    <source>
        <dbReference type="Proteomes" id="UP000314294"/>
    </source>
</evidence>
<protein>
    <submittedName>
        <fullName evidence="2">Uncharacterized protein</fullName>
    </submittedName>
</protein>
<proteinExistence type="predicted"/>
<dbReference type="EMBL" id="SRLO01000170">
    <property type="protein sequence ID" value="TNN69848.1"/>
    <property type="molecule type" value="Genomic_DNA"/>
</dbReference>
<dbReference type="Proteomes" id="UP000314294">
    <property type="component" value="Unassembled WGS sequence"/>
</dbReference>
<reference evidence="2 3" key="1">
    <citation type="submission" date="2019-03" db="EMBL/GenBank/DDBJ databases">
        <title>First draft genome of Liparis tanakae, snailfish: a comprehensive survey of snailfish specific genes.</title>
        <authorList>
            <person name="Kim W."/>
            <person name="Song I."/>
            <person name="Jeong J.-H."/>
            <person name="Kim D."/>
            <person name="Kim S."/>
            <person name="Ryu S."/>
            <person name="Song J.Y."/>
            <person name="Lee S.K."/>
        </authorList>
    </citation>
    <scope>NUCLEOTIDE SEQUENCE [LARGE SCALE GENOMIC DNA]</scope>
    <source>
        <tissue evidence="2">Muscle</tissue>
    </source>
</reference>
<feature type="compositionally biased region" description="Basic and acidic residues" evidence="1">
    <location>
        <begin position="1"/>
        <end position="27"/>
    </location>
</feature>
<feature type="region of interest" description="Disordered" evidence="1">
    <location>
        <begin position="1"/>
        <end position="55"/>
    </location>
</feature>
<sequence>MTLDCKINEFSDPLSRETTRGPWDEVGLKGGFRPDSTEQNPPHHCASSGDKEYETGREKKLFNTAGSCREPNKETDERALSWSDCEGVRFIQEHLQGLQMSSAGEREQRHNPAH</sequence>
<accession>A0A4Z2HVZ3</accession>
<evidence type="ECO:0000313" key="2">
    <source>
        <dbReference type="EMBL" id="TNN69848.1"/>
    </source>
</evidence>
<organism evidence="2 3">
    <name type="scientific">Liparis tanakae</name>
    <name type="common">Tanaka's snailfish</name>
    <dbReference type="NCBI Taxonomy" id="230148"/>
    <lineage>
        <taxon>Eukaryota</taxon>
        <taxon>Metazoa</taxon>
        <taxon>Chordata</taxon>
        <taxon>Craniata</taxon>
        <taxon>Vertebrata</taxon>
        <taxon>Euteleostomi</taxon>
        <taxon>Actinopterygii</taxon>
        <taxon>Neopterygii</taxon>
        <taxon>Teleostei</taxon>
        <taxon>Neoteleostei</taxon>
        <taxon>Acanthomorphata</taxon>
        <taxon>Eupercaria</taxon>
        <taxon>Perciformes</taxon>
        <taxon>Cottioidei</taxon>
        <taxon>Cottales</taxon>
        <taxon>Liparidae</taxon>
        <taxon>Liparis</taxon>
    </lineage>
</organism>
<evidence type="ECO:0000256" key="1">
    <source>
        <dbReference type="SAM" id="MobiDB-lite"/>
    </source>
</evidence>
<gene>
    <name evidence="2" type="ORF">EYF80_019916</name>
</gene>
<keyword evidence="3" id="KW-1185">Reference proteome</keyword>